<keyword evidence="2" id="KW-1185">Reference proteome</keyword>
<protein>
    <submittedName>
        <fullName evidence="1">Uncharacterized protein</fullName>
    </submittedName>
</protein>
<organism evidence="1 2">
    <name type="scientific">Blastomyces gilchristii (strain SLH14081)</name>
    <name type="common">Blastomyces dermatitidis</name>
    <dbReference type="NCBI Taxonomy" id="559298"/>
    <lineage>
        <taxon>Eukaryota</taxon>
        <taxon>Fungi</taxon>
        <taxon>Dikarya</taxon>
        <taxon>Ascomycota</taxon>
        <taxon>Pezizomycotina</taxon>
        <taxon>Eurotiomycetes</taxon>
        <taxon>Eurotiomycetidae</taxon>
        <taxon>Onygenales</taxon>
        <taxon>Ajellomycetaceae</taxon>
        <taxon>Blastomyces</taxon>
    </lineage>
</organism>
<evidence type="ECO:0000313" key="1">
    <source>
        <dbReference type="EMBL" id="OAT06686.1"/>
    </source>
</evidence>
<dbReference type="VEuPathDB" id="FungiDB:BDBG_02859"/>
<dbReference type="KEGG" id="bgh:BDBG_02859"/>
<proteinExistence type="predicted"/>
<dbReference type="EMBL" id="GG657451">
    <property type="protein sequence ID" value="OAT06686.1"/>
    <property type="molecule type" value="Genomic_DNA"/>
</dbReference>
<reference evidence="2" key="1">
    <citation type="journal article" date="2015" name="PLoS Genet.">
        <title>The dynamic genome and transcriptome of the human fungal pathogen Blastomyces and close relative Emmonsia.</title>
        <authorList>
            <person name="Munoz J.F."/>
            <person name="Gauthier G.M."/>
            <person name="Desjardins C.A."/>
            <person name="Gallo J.E."/>
            <person name="Holder J."/>
            <person name="Sullivan T.D."/>
            <person name="Marty A.J."/>
            <person name="Carmen J.C."/>
            <person name="Chen Z."/>
            <person name="Ding L."/>
            <person name="Gujja S."/>
            <person name="Magrini V."/>
            <person name="Misas E."/>
            <person name="Mitreva M."/>
            <person name="Priest M."/>
            <person name="Saif S."/>
            <person name="Whiston E.A."/>
            <person name="Young S."/>
            <person name="Zeng Q."/>
            <person name="Goldman W.E."/>
            <person name="Mardis E.R."/>
            <person name="Taylor J.W."/>
            <person name="McEwen J.G."/>
            <person name="Clay O.K."/>
            <person name="Klein B.S."/>
            <person name="Cuomo C.A."/>
        </authorList>
    </citation>
    <scope>NUCLEOTIDE SEQUENCE [LARGE SCALE GENOMIC DNA]</scope>
    <source>
        <strain evidence="2">SLH14081</strain>
    </source>
</reference>
<dbReference type="RefSeq" id="XP_031577347.1">
    <property type="nucleotide sequence ID" value="XM_031720988.1"/>
</dbReference>
<dbReference type="AlphaFoldDB" id="A0A179UF81"/>
<gene>
    <name evidence="1" type="ORF">BDBG_02859</name>
</gene>
<accession>A0A179UF81</accession>
<name>A0A179UF81_BLAGS</name>
<sequence length="192" mass="21849">MMKFNDLANGFASDDEQYIERRQPKSLEICNYVLYFPVASILRRTRWVLYGTWTGMKIQKGGNEKHRVLSPPPSQLFDMNMYMYSTYLNISPSDSFHIRGQPDHVCRRGGEISSTYITRTYLPEPFTNAEEKTDSVEEFILCHLHCADILGHRVLQGACVARMSTARPAEVGKLGDVRSLGSRLGITSFSGW</sequence>
<dbReference type="GeneID" id="8506081"/>
<dbReference type="Proteomes" id="UP000002038">
    <property type="component" value="Unassembled WGS sequence"/>
</dbReference>
<evidence type="ECO:0000313" key="2">
    <source>
        <dbReference type="Proteomes" id="UP000002038"/>
    </source>
</evidence>